<sequence length="195" mass="22992">METIEAFSERFSGKAKTILTQMIPEYQERYRDYVHETENPATQSRRIKYLTKCFLRLLEQPYFYIQPLAKKRAQEATCWQYPTNYPLCDEEELARLLSTIDEQTFEVIYNGAFVGLCHFDVTCDELVLRFALRPDRLGQGLGEGFYQAIESYAKEHYETKRLCILTSASLLQTFMEKRGYQKDSDNPKLMKTLRD</sequence>
<evidence type="ECO:0000313" key="2">
    <source>
        <dbReference type="Proteomes" id="UP000254924"/>
    </source>
</evidence>
<reference evidence="1 2" key="1">
    <citation type="submission" date="2018-06" db="EMBL/GenBank/DDBJ databases">
        <authorList>
            <consortium name="Pathogen Informatics"/>
            <person name="Doyle S."/>
        </authorList>
    </citation>
    <scope>NUCLEOTIDE SEQUENCE [LARGE SCALE GENOMIC DNA]</scope>
    <source>
        <strain evidence="1 2">NCTC12224</strain>
    </source>
</reference>
<organism evidence="1 2">
    <name type="scientific">Streptococcus hyointestinalis</name>
    <dbReference type="NCBI Taxonomy" id="1337"/>
    <lineage>
        <taxon>Bacteria</taxon>
        <taxon>Bacillati</taxon>
        <taxon>Bacillota</taxon>
        <taxon>Bacilli</taxon>
        <taxon>Lactobacillales</taxon>
        <taxon>Streptococcaceae</taxon>
        <taxon>Streptococcus</taxon>
    </lineage>
</organism>
<proteinExistence type="predicted"/>
<keyword evidence="1" id="KW-0808">Transferase</keyword>
<keyword evidence="2" id="KW-1185">Reference proteome</keyword>
<gene>
    <name evidence="1" type="ORF">NCTC12224_01374</name>
</gene>
<name>A0A380K8G8_9STRE</name>
<evidence type="ECO:0000313" key="1">
    <source>
        <dbReference type="EMBL" id="SUN61211.1"/>
    </source>
</evidence>
<dbReference type="Proteomes" id="UP000254924">
    <property type="component" value="Unassembled WGS sequence"/>
</dbReference>
<dbReference type="InterPro" id="IPR016181">
    <property type="entry name" value="Acyl_CoA_acyltransferase"/>
</dbReference>
<dbReference type="SUPFAM" id="SSF55729">
    <property type="entry name" value="Acyl-CoA N-acyltransferases (Nat)"/>
    <property type="match status" value="1"/>
</dbReference>
<dbReference type="EMBL" id="UHFN01000007">
    <property type="protein sequence ID" value="SUN61211.1"/>
    <property type="molecule type" value="Genomic_DNA"/>
</dbReference>
<dbReference type="OrthoDB" id="423921at2"/>
<dbReference type="Gene3D" id="3.40.630.30">
    <property type="match status" value="1"/>
</dbReference>
<protein>
    <submittedName>
        <fullName evidence="1">N-acetyltransferase GCN5</fullName>
    </submittedName>
</protein>
<accession>A0A380K8G8</accession>
<dbReference type="AlphaFoldDB" id="A0A380K8G8"/>
<dbReference type="GO" id="GO:0016740">
    <property type="term" value="F:transferase activity"/>
    <property type="evidence" value="ECO:0007669"/>
    <property type="project" value="UniProtKB-KW"/>
</dbReference>